<feature type="transmembrane region" description="Helical" evidence="2">
    <location>
        <begin position="48"/>
        <end position="68"/>
    </location>
</feature>
<organism evidence="3 4">
    <name type="scientific">Bosea robiniae</name>
    <dbReference type="NCBI Taxonomy" id="1036780"/>
    <lineage>
        <taxon>Bacteria</taxon>
        <taxon>Pseudomonadati</taxon>
        <taxon>Pseudomonadota</taxon>
        <taxon>Alphaproteobacteria</taxon>
        <taxon>Hyphomicrobiales</taxon>
        <taxon>Boseaceae</taxon>
        <taxon>Bosea</taxon>
    </lineage>
</organism>
<dbReference type="Proteomes" id="UP000199468">
    <property type="component" value="Unassembled WGS sequence"/>
</dbReference>
<proteinExistence type="predicted"/>
<dbReference type="Pfam" id="PF03334">
    <property type="entry name" value="PhaG_MnhG_YufB"/>
    <property type="match status" value="1"/>
</dbReference>
<feature type="transmembrane region" description="Helical" evidence="2">
    <location>
        <begin position="12"/>
        <end position="36"/>
    </location>
</feature>
<dbReference type="NCBIfam" id="TIGR01300">
    <property type="entry name" value="CPA3_mnhG_phaG"/>
    <property type="match status" value="1"/>
</dbReference>
<dbReference type="EMBL" id="FNBZ01000003">
    <property type="protein sequence ID" value="SDG25840.1"/>
    <property type="molecule type" value="Genomic_DNA"/>
</dbReference>
<reference evidence="3 4" key="1">
    <citation type="submission" date="2016-10" db="EMBL/GenBank/DDBJ databases">
        <authorList>
            <person name="Varghese N."/>
            <person name="Submissions S."/>
        </authorList>
    </citation>
    <scope>NUCLEOTIDE SEQUENCE [LARGE SCALE GENOMIC DNA]</scope>
    <source>
        <strain evidence="3 4">DSM 26672</strain>
    </source>
</reference>
<evidence type="ECO:0000313" key="3">
    <source>
        <dbReference type="EMBL" id="SDG25840.1"/>
    </source>
</evidence>
<evidence type="ECO:0000256" key="2">
    <source>
        <dbReference type="SAM" id="Phobius"/>
    </source>
</evidence>
<keyword evidence="2" id="KW-0472">Membrane</keyword>
<evidence type="ECO:0000256" key="1">
    <source>
        <dbReference type="SAM" id="MobiDB-lite"/>
    </source>
</evidence>
<feature type="transmembrane region" description="Helical" evidence="2">
    <location>
        <begin position="74"/>
        <end position="95"/>
    </location>
</feature>
<evidence type="ECO:0000313" key="4">
    <source>
        <dbReference type="Proteomes" id="UP000199468"/>
    </source>
</evidence>
<dbReference type="InterPro" id="IPR005133">
    <property type="entry name" value="PhaG_MnhG_YufB"/>
</dbReference>
<name>A0ABY0NWA1_9HYPH</name>
<feature type="region of interest" description="Disordered" evidence="1">
    <location>
        <begin position="111"/>
        <end position="135"/>
    </location>
</feature>
<dbReference type="RefSeq" id="WP_091856928.1">
    <property type="nucleotide sequence ID" value="NZ_FNBZ01000003.1"/>
</dbReference>
<keyword evidence="4" id="KW-1185">Reference proteome</keyword>
<protein>
    <submittedName>
        <fullName evidence="3">Multicomponent K+:H+ antiporter subunit G</fullName>
    </submittedName>
</protein>
<gene>
    <name evidence="3" type="ORF">SAMN05421844_103335</name>
</gene>
<sequence>MTPAENLPAWAALLTAVLVLLGAALTLVGAIGTLRFGSFFERVHAPTLGTSWGTGAILLASVVCFSALGSRPIVHEIMIGVFITITTPVTLMLLARAALYRDRVEDDANVPPRTMLRRRSVNAAAPESGDEPPRG</sequence>
<comment type="caution">
    <text evidence="3">The sequence shown here is derived from an EMBL/GenBank/DDBJ whole genome shotgun (WGS) entry which is preliminary data.</text>
</comment>
<keyword evidence="2" id="KW-1133">Transmembrane helix</keyword>
<accession>A0ABY0NWA1</accession>
<keyword evidence="2" id="KW-0812">Transmembrane</keyword>
<dbReference type="PANTHER" id="PTHR34703">
    <property type="entry name" value="ANTIPORTER SUBUNIT MNHG2-RELATED"/>
    <property type="match status" value="1"/>
</dbReference>
<dbReference type="PANTHER" id="PTHR34703:SF1">
    <property type="entry name" value="ANTIPORTER SUBUNIT MNHG2-RELATED"/>
    <property type="match status" value="1"/>
</dbReference>